<feature type="transmembrane region" description="Helical" evidence="9">
    <location>
        <begin position="46"/>
        <end position="69"/>
    </location>
</feature>
<keyword evidence="5 9" id="KW-0812">Transmembrane</keyword>
<proteinExistence type="inferred from homology"/>
<feature type="transmembrane region" description="Helical" evidence="9">
    <location>
        <begin position="316"/>
        <end position="341"/>
    </location>
</feature>
<evidence type="ECO:0000313" key="11">
    <source>
        <dbReference type="Proteomes" id="UP000270988"/>
    </source>
</evidence>
<dbReference type="Proteomes" id="UP000270988">
    <property type="component" value="Chromosome"/>
</dbReference>
<keyword evidence="6 9" id="KW-1133">Transmembrane helix</keyword>
<dbReference type="GO" id="GO:0022857">
    <property type="term" value="F:transmembrane transporter activity"/>
    <property type="evidence" value="ECO:0007669"/>
    <property type="project" value="InterPro"/>
</dbReference>
<feature type="compositionally biased region" description="Basic and acidic residues" evidence="8">
    <location>
        <begin position="14"/>
        <end position="26"/>
    </location>
</feature>
<protein>
    <submittedName>
        <fullName evidence="10">Ferric enterobactin transport system permease protein fepG</fullName>
    </submittedName>
</protein>
<dbReference type="EMBL" id="LR134521">
    <property type="protein sequence ID" value="VEJ29678.1"/>
    <property type="molecule type" value="Genomic_DNA"/>
</dbReference>
<gene>
    <name evidence="10" type="primary">fepG</name>
    <name evidence="10" type="ORF">NCTC10918_00941</name>
</gene>
<evidence type="ECO:0000256" key="4">
    <source>
        <dbReference type="ARBA" id="ARBA00022475"/>
    </source>
</evidence>
<comment type="similarity">
    <text evidence="2">Belongs to the binding-protein-dependent transport system permease family. FecCD subfamily.</text>
</comment>
<dbReference type="InterPro" id="IPR037294">
    <property type="entry name" value="ABC_BtuC-like"/>
</dbReference>
<feature type="region of interest" description="Disordered" evidence="8">
    <location>
        <begin position="1"/>
        <end position="26"/>
    </location>
</feature>
<dbReference type="GO" id="GO:0033214">
    <property type="term" value="P:siderophore-iron import into cell"/>
    <property type="evidence" value="ECO:0007669"/>
    <property type="project" value="TreeGrafter"/>
</dbReference>
<dbReference type="GO" id="GO:0005886">
    <property type="term" value="C:plasma membrane"/>
    <property type="evidence" value="ECO:0007669"/>
    <property type="project" value="UniProtKB-SubCell"/>
</dbReference>
<evidence type="ECO:0000256" key="5">
    <source>
        <dbReference type="ARBA" id="ARBA00022692"/>
    </source>
</evidence>
<dbReference type="AlphaFoldDB" id="A0A3S5BUN4"/>
<dbReference type="Gene3D" id="1.10.3470.10">
    <property type="entry name" value="ABC transporter involved in vitamin B12 uptake, BtuC"/>
    <property type="match status" value="1"/>
</dbReference>
<name>A0A3S5BUN4_9MICC</name>
<reference evidence="10 11" key="1">
    <citation type="submission" date="2018-12" db="EMBL/GenBank/DDBJ databases">
        <authorList>
            <consortium name="Pathogen Informatics"/>
        </authorList>
    </citation>
    <scope>NUCLEOTIDE SEQUENCE [LARGE SCALE GENOMIC DNA]</scope>
    <source>
        <strain evidence="10 11">NCTC10918</strain>
    </source>
</reference>
<evidence type="ECO:0000256" key="1">
    <source>
        <dbReference type="ARBA" id="ARBA00004651"/>
    </source>
</evidence>
<keyword evidence="7 9" id="KW-0472">Membrane</keyword>
<evidence type="ECO:0000313" key="10">
    <source>
        <dbReference type="EMBL" id="VEJ29678.1"/>
    </source>
</evidence>
<evidence type="ECO:0000256" key="6">
    <source>
        <dbReference type="ARBA" id="ARBA00022989"/>
    </source>
</evidence>
<dbReference type="PANTHER" id="PTHR30472:SF24">
    <property type="entry name" value="FERRIC ENTEROBACTIN TRANSPORT SYSTEM PERMEASE PROTEIN FEPG"/>
    <property type="match status" value="1"/>
</dbReference>
<feature type="compositionally biased region" description="Polar residues" evidence="8">
    <location>
        <begin position="1"/>
        <end position="13"/>
    </location>
</feature>
<feature type="transmembrane region" description="Helical" evidence="9">
    <location>
        <begin position="104"/>
        <end position="122"/>
    </location>
</feature>
<dbReference type="InterPro" id="IPR000522">
    <property type="entry name" value="ABC_transptr_permease_BtuC"/>
</dbReference>
<dbReference type="CDD" id="cd06550">
    <property type="entry name" value="TM_ABC_iron-siderophores_like"/>
    <property type="match status" value="1"/>
</dbReference>
<keyword evidence="4" id="KW-1003">Cell membrane</keyword>
<dbReference type="Pfam" id="PF01032">
    <property type="entry name" value="FecCD"/>
    <property type="match status" value="1"/>
</dbReference>
<evidence type="ECO:0000256" key="3">
    <source>
        <dbReference type="ARBA" id="ARBA00022448"/>
    </source>
</evidence>
<accession>A0A3S5BUN4</accession>
<evidence type="ECO:0000256" key="9">
    <source>
        <dbReference type="SAM" id="Phobius"/>
    </source>
</evidence>
<sequence length="374" mass="38806">MTDTQTKATNLKTQKQEASRPRGAQRGHDLAGRLVLNSRGLIQAQVPWRVLTLNIVLIALIVALSLWGLQQGDYKVTTMDVINALVGQGKRITVLLVQKREARIVAALLVGAALGLSGALFQVISGNPLGSPDIIGFTHGAATGALLQIIVFDSGPVEVAIGALVGGIATSITVWLLTRHTGLRGFRLVLVGIGVGSTLAAFNSLLVVRASQIQAQTAASWLAGSINDISWPRTTTLMIFLIVTVPALLILVRPLGAIRFGDNIASGLGVNVNAYRVGALFLGVLLVSLATATAGPIAFVALAAPHIAKTLGRSDGVALFGSALMGAFIVLASDLIGQFAIPGVPPGGLKVGVVTGALGGLYLIYLIYLERKKS</sequence>
<dbReference type="PANTHER" id="PTHR30472">
    <property type="entry name" value="FERRIC ENTEROBACTIN TRANSPORT SYSTEM PERMEASE PROTEIN"/>
    <property type="match status" value="1"/>
</dbReference>
<comment type="subcellular location">
    <subcellularLocation>
        <location evidence="1">Cell membrane</location>
        <topology evidence="1">Multi-pass membrane protein</topology>
    </subcellularLocation>
</comment>
<keyword evidence="3" id="KW-0813">Transport</keyword>
<feature type="transmembrane region" description="Helical" evidence="9">
    <location>
        <begin position="278"/>
        <end position="304"/>
    </location>
</feature>
<dbReference type="STRING" id="762948.HMPREF0733_12167"/>
<feature type="transmembrane region" description="Helical" evidence="9">
    <location>
        <begin position="159"/>
        <end position="177"/>
    </location>
</feature>
<evidence type="ECO:0000256" key="2">
    <source>
        <dbReference type="ARBA" id="ARBA00007935"/>
    </source>
</evidence>
<evidence type="ECO:0000256" key="8">
    <source>
        <dbReference type="SAM" id="MobiDB-lite"/>
    </source>
</evidence>
<feature type="transmembrane region" description="Helical" evidence="9">
    <location>
        <begin position="134"/>
        <end position="152"/>
    </location>
</feature>
<feature type="transmembrane region" description="Helical" evidence="9">
    <location>
        <begin position="237"/>
        <end position="258"/>
    </location>
</feature>
<evidence type="ECO:0000256" key="7">
    <source>
        <dbReference type="ARBA" id="ARBA00023136"/>
    </source>
</evidence>
<feature type="transmembrane region" description="Helical" evidence="9">
    <location>
        <begin position="347"/>
        <end position="368"/>
    </location>
</feature>
<organism evidence="10 11">
    <name type="scientific">Rothia dentocariosa</name>
    <dbReference type="NCBI Taxonomy" id="2047"/>
    <lineage>
        <taxon>Bacteria</taxon>
        <taxon>Bacillati</taxon>
        <taxon>Actinomycetota</taxon>
        <taxon>Actinomycetes</taxon>
        <taxon>Micrococcales</taxon>
        <taxon>Micrococcaceae</taxon>
        <taxon>Rothia</taxon>
    </lineage>
</organism>
<feature type="transmembrane region" description="Helical" evidence="9">
    <location>
        <begin position="189"/>
        <end position="208"/>
    </location>
</feature>
<dbReference type="SUPFAM" id="SSF81345">
    <property type="entry name" value="ABC transporter involved in vitamin B12 uptake, BtuC"/>
    <property type="match status" value="1"/>
</dbReference>